<evidence type="ECO:0000313" key="2">
    <source>
        <dbReference type="EMBL" id="WED42899.1"/>
    </source>
</evidence>
<dbReference type="EC" id="2.4.-.-" evidence="2"/>
<dbReference type="Pfam" id="PF00535">
    <property type="entry name" value="Glycos_transf_2"/>
    <property type="match status" value="2"/>
</dbReference>
<keyword evidence="3" id="KW-1185">Reference proteome</keyword>
<keyword evidence="2" id="KW-0808">Transferase</keyword>
<dbReference type="Gene3D" id="3.90.550.10">
    <property type="entry name" value="Spore Coat Polysaccharide Biosynthesis Protein SpsA, Chain A"/>
    <property type="match status" value="2"/>
</dbReference>
<sequence length="561" mass="64267">MKGLKTLKKYRKYQRWIKKNTAKKIPYDFAFKPLMSIVIATDNTSPAFLRKTIKSVRKQDYTNWELCIADDASTSSATIKVLKRYTNHPKIKINFCKTSQGISKTTNEAIQLASGEFIAFLEHTALLAPNALSEIVQAINNKPLTKLIYSDEDKISAFGFRHEPHFKPDFNYDLLLSTNYICHLCVIKKEIVDKLGGFRVGFEGSQDYDLLLRCLSLVKEEEIVHVPQILYHRRMDKSSITKMNVAQSGFRALQEYLKQNHINAIVDEGIINTTYRIKYQLPENPPLVSLIIPTKDQAEVLKKCVQSIIEKTTYNHYEIIITNNQSVNEETFELFDHLKTLKTNIKIVDYDHPFNYSAMNNYIVNHHCQGDIIGLINNDIEVINSDWLSEMVSQALREEIGCVGAKLYYPNNTIQHGGVILGLGGVAGHAHKHFSDHSSGYFGRLVLTQNLSAVTAACLLVKKSIFLEVNGLNEDSLKVAFNDVDFCLKVRRLGYKNLWTPYARLYHHESLSRGIDDTPEKVTRFQKEIDYMKNTWKKELAYDPCYNPNLTLKAENFSWAD</sequence>
<dbReference type="RefSeq" id="WP_275088715.1">
    <property type="nucleotide sequence ID" value="NZ_CP119078.1"/>
</dbReference>
<dbReference type="SUPFAM" id="SSF53448">
    <property type="entry name" value="Nucleotide-diphospho-sugar transferases"/>
    <property type="match status" value="2"/>
</dbReference>
<reference evidence="2 3" key="1">
    <citation type="submission" date="2023-02" db="EMBL/GenBank/DDBJ databases">
        <title>Genome Sequence of L. cardiaca H63T.</title>
        <authorList>
            <person name="Lopez A.E."/>
            <person name="Cianciotto N.P."/>
        </authorList>
    </citation>
    <scope>NUCLEOTIDE SEQUENCE [LARGE SCALE GENOMIC DNA]</scope>
    <source>
        <strain evidence="2 3">H63</strain>
    </source>
</reference>
<evidence type="ECO:0000313" key="3">
    <source>
        <dbReference type="Proteomes" id="UP001222087"/>
    </source>
</evidence>
<dbReference type="CDD" id="cd04184">
    <property type="entry name" value="GT2_RfbC_Mx_like"/>
    <property type="match status" value="1"/>
</dbReference>
<feature type="domain" description="Glycosyltransferase 2-like" evidence="1">
    <location>
        <begin position="36"/>
        <end position="195"/>
    </location>
</feature>
<dbReference type="InterPro" id="IPR029044">
    <property type="entry name" value="Nucleotide-diphossugar_trans"/>
</dbReference>
<organism evidence="2 3">
    <name type="scientific">Legionella cardiaca</name>
    <dbReference type="NCBI Taxonomy" id="1071983"/>
    <lineage>
        <taxon>Bacteria</taxon>
        <taxon>Pseudomonadati</taxon>
        <taxon>Pseudomonadota</taxon>
        <taxon>Gammaproteobacteria</taxon>
        <taxon>Legionellales</taxon>
        <taxon>Legionellaceae</taxon>
        <taxon>Legionella</taxon>
    </lineage>
</organism>
<keyword evidence="2" id="KW-0328">Glycosyltransferase</keyword>
<dbReference type="InterPro" id="IPR001173">
    <property type="entry name" value="Glyco_trans_2-like"/>
</dbReference>
<name>A0ABY8AR33_9GAMM</name>
<dbReference type="PANTHER" id="PTHR43179:SF7">
    <property type="entry name" value="RHAMNOSYLTRANSFERASE WBBL"/>
    <property type="match status" value="1"/>
</dbReference>
<dbReference type="GO" id="GO:0016757">
    <property type="term" value="F:glycosyltransferase activity"/>
    <property type="evidence" value="ECO:0007669"/>
    <property type="project" value="UniProtKB-KW"/>
</dbReference>
<gene>
    <name evidence="2" type="ORF">PXX05_13500</name>
</gene>
<proteinExistence type="predicted"/>
<evidence type="ECO:0000259" key="1">
    <source>
        <dbReference type="Pfam" id="PF00535"/>
    </source>
</evidence>
<dbReference type="PANTHER" id="PTHR43179">
    <property type="entry name" value="RHAMNOSYLTRANSFERASE WBBL"/>
    <property type="match status" value="1"/>
</dbReference>
<feature type="domain" description="Glycosyltransferase 2-like" evidence="1">
    <location>
        <begin position="289"/>
        <end position="460"/>
    </location>
</feature>
<accession>A0ABY8AR33</accession>
<dbReference type="EMBL" id="CP119078">
    <property type="protein sequence ID" value="WED42899.1"/>
    <property type="molecule type" value="Genomic_DNA"/>
</dbReference>
<dbReference type="Proteomes" id="UP001222087">
    <property type="component" value="Chromosome"/>
</dbReference>
<protein>
    <submittedName>
        <fullName evidence="2">Glycosyltransferase</fullName>
        <ecNumber evidence="2">2.4.-.-</ecNumber>
    </submittedName>
</protein>